<feature type="region of interest" description="Disordered" evidence="1">
    <location>
        <begin position="874"/>
        <end position="901"/>
    </location>
</feature>
<dbReference type="VEuPathDB" id="PlasmoDB:PfTG01_040033300"/>
<name>A0A191VZ45_PLAFA</name>
<feature type="compositionally biased region" description="Low complexity" evidence="1">
    <location>
        <begin position="1458"/>
        <end position="1469"/>
    </location>
</feature>
<gene>
    <name evidence="7" type="primary">var</name>
</gene>
<feature type="domain" description="Duffy-antigen binding" evidence="4">
    <location>
        <begin position="716"/>
        <end position="928"/>
    </location>
</feature>
<dbReference type="GO" id="GO:0016020">
    <property type="term" value="C:membrane"/>
    <property type="evidence" value="ECO:0007669"/>
    <property type="project" value="InterPro"/>
</dbReference>
<dbReference type="Pfam" id="PF18562">
    <property type="entry name" value="CIDR1_gamma"/>
    <property type="match status" value="1"/>
</dbReference>
<feature type="compositionally biased region" description="Basic and acidic residues" evidence="1">
    <location>
        <begin position="1441"/>
        <end position="1450"/>
    </location>
</feature>
<organism evidence="7">
    <name type="scientific">Plasmodium falciparum</name>
    <name type="common">malaria parasite P. falciparum</name>
    <dbReference type="NCBI Taxonomy" id="5833"/>
    <lineage>
        <taxon>Eukaryota</taxon>
        <taxon>Sar</taxon>
        <taxon>Alveolata</taxon>
        <taxon>Apicomplexa</taxon>
        <taxon>Aconoidasida</taxon>
        <taxon>Haemosporida</taxon>
        <taxon>Plasmodiidae</taxon>
        <taxon>Plasmodium</taxon>
        <taxon>Plasmodium (Laverania)</taxon>
    </lineage>
</organism>
<dbReference type="VEuPathDB" id="PlasmoDB:PfML01_040027400"/>
<reference evidence="7" key="1">
    <citation type="journal article" date="2016" name="EMBO Mol. Med.">
        <title>Plasmodium falciparum var genes expressed in children with severe malaria encode CIDRalpha1 domains.</title>
        <authorList>
            <person name="Jespersen J.S."/>
            <person name="Wang C.W."/>
            <person name="Mkumbaye S.I."/>
            <person name="Minja D.T."/>
            <person name="Petersen B."/>
            <person name="Turner L."/>
            <person name="Petersen J.E."/>
            <person name="Lusingu J.P."/>
            <person name="Theander T.G."/>
            <person name="Lavstsen T."/>
        </authorList>
    </citation>
    <scope>NUCLEOTIDE SEQUENCE</scope>
    <source>
        <strain evidence="7">1886-3</strain>
    </source>
</reference>
<accession>A0A191VZ45</accession>
<dbReference type="Pfam" id="PF05424">
    <property type="entry name" value="Duffy_binding"/>
    <property type="match status" value="2"/>
</dbReference>
<dbReference type="EMBL" id="KX154865">
    <property type="protein sequence ID" value="ANJ20985.1"/>
    <property type="molecule type" value="Genomic_DNA"/>
</dbReference>
<dbReference type="FunFam" id="1.20.58.830:FF:000001">
    <property type="entry name" value="Erythrocyte membrane protein 1, PfEMP1"/>
    <property type="match status" value="1"/>
</dbReference>
<feature type="region of interest" description="Disordered" evidence="1">
    <location>
        <begin position="665"/>
        <end position="717"/>
    </location>
</feature>
<dbReference type="VEuPathDB" id="PlasmoDB:PfSN01_120046000"/>
<keyword evidence="2" id="KW-1133">Transmembrane helix</keyword>
<feature type="compositionally biased region" description="Polar residues" evidence="1">
    <location>
        <begin position="706"/>
        <end position="715"/>
    </location>
</feature>
<protein>
    <submittedName>
        <fullName evidence="7">Erythrocyte membrane protein 1</fullName>
    </submittedName>
</protein>
<feature type="compositionally biased region" description="Basic and acidic residues" evidence="1">
    <location>
        <begin position="1397"/>
        <end position="1414"/>
    </location>
</feature>
<feature type="non-terminal residue" evidence="7">
    <location>
        <position position="1"/>
    </location>
</feature>
<dbReference type="Gene3D" id="1.20.58.830">
    <property type="match status" value="2"/>
</dbReference>
<feature type="domain" description="Duffy-binding-like" evidence="3">
    <location>
        <begin position="404"/>
        <end position="550"/>
    </location>
</feature>
<feature type="region of interest" description="Disordered" evidence="1">
    <location>
        <begin position="547"/>
        <end position="634"/>
    </location>
</feature>
<dbReference type="FunFam" id="1.20.58.1930:FF:000001">
    <property type="entry name" value="Erythrocyte membrane protein 1, PfEMP1"/>
    <property type="match status" value="1"/>
</dbReference>
<dbReference type="Pfam" id="PF03011">
    <property type="entry name" value="PFEMP"/>
    <property type="match status" value="2"/>
</dbReference>
<dbReference type="GO" id="GO:0046789">
    <property type="term" value="F:host cell surface receptor binding"/>
    <property type="evidence" value="ECO:0007669"/>
    <property type="project" value="InterPro"/>
</dbReference>
<keyword evidence="2" id="KW-0472">Membrane</keyword>
<dbReference type="VEuPathDB" id="PlasmoDB:PfIT_060036800"/>
<feature type="domain" description="Duffy-binding-like" evidence="3">
    <location>
        <begin position="1258"/>
        <end position="1403"/>
    </location>
</feature>
<feature type="domain" description="Duffy-binding-like" evidence="6">
    <location>
        <begin position="125"/>
        <end position="290"/>
    </location>
</feature>
<sequence>DIIRGKDLYLSYDKKEKEQRKQLDDKLKDIFAKIYGELIKKKTNIALQERYKDTTNYYELREDWWTANRHTVWKAITCNAPENANYFKPAQNGTRVFTGGHCGRNETNVPTNLDYVPQYLRWFEEWAEDFCRKRKHKLENAKKNCRDDSKNLYCSRNGYDCTKTIRGINQLVKSEDCTKCSLVCTPFVKWIDNKKLEFEKQKKKYAEEIKKKDKTTTSITTGNGKTINNLYVKEFYERLNQTYGDVQTFLGLLNKETTCKEHPEVEVNGEKAKSVDFTRKKIDDIFSHTEYCETCPWCATKNKGNDGKWTDIKHKSDCPNNVIKDLDDRKSSEIELHDKDTSGTTMVEKLKSLCNDNSNKTIQTWKCYYDQSREVNGGDKDYCILQDKNIDKPELVTIRPYDVLFPNWINEMLKDSIDWSKELDKCINNKLGNCISKKCNKDCECFKKWVEQKETEWQQLENHYEKENFSEAFGIQWTPYGILEMNLQNSYFPSIEKAYPKDEAVQKMKKIIDANKGNIVSVTKEDNSITKFLQQEKEEAQNCLDTHTKEKCNKQKQPPKPSVARSDDTQPPEHSAKPPDDAEEEEDEEEDDNSEDNNEEEAAKEAEPAVEVQDTADETKQGEDNTQVEVAPTATTTTQNDVKVCETVKKALEGDLSEACTLKYGPKAPTSWKCIPSGNTSDTTGSSGKSEAKSRVAREAPGVVTATPSDSNQGSICVPPRRRRLYIQKLHDWAKTVANTGESQTPQDGTPSQPDPLLKAFVESAAVETFFLWDRYKKLNAPQSGSSLVGAASLALSPVPGVTGDSPQTSLQNGTIPPDFLRLMFYTLGDYRDILFSGDKDKKNGYSDIFSGDNVIKEREQNIKTAIEKFFEEYGKNQPNNGTPVQTRGNQSPSGAKTPQQTWWENNAKDIWEGMIYALTYKEKDEKKIEKDGAVYEKFFGSTADKHGTTGTYKEKYNYTTVTFEGGFDERGDGQKTLDDSPTGKTKLENFIKRPFFFRWLEEWGEEFCRKKKIKIDKIIEDCRVEDGRKNCSGYGENCNDNLPEDPSIFPSLNCHSCGEECRKYKKWIGRKKIEFEEQKSAYTGQKDKCKEENGGTEKNNGFCATIKTTSTTAAEFLQKLGPCKINNGGSTIEFKDTDKTFGHDNYCDPCAQFTVKCQKDKCRYDDTQVNCNGGRITAKNIQNKRDGNGNIHMRVIDSNTAVFDDLNEACKDADIFKGIRKDEWTCEKVCGYNVCKPKNVNVQKEIGEKHIITIRALVTHWVHNFLEDYNKIRTKLKPCINSSEGSPCIKDCPNKCNCATEWIKLKTKEWEEIKERFLEQYKSETSGDYPVKTILEEFKERPVLDKAIKPCTNLDAFKKSCGLNDADSSEKNKEGTKEDNDLVLCLLTKLGKEAEQCKDKPPNCDEIPPHSDETPTLPDDEEENIEENPVEQPKICGDVIPKEEAKEEGGCDPATKPEAPAASPAPSEVQTNQNPKAIEEQTEPAKEKETKDTKPNKDKDKVEKAPPKQRPQPPIKLLDNPHVLTALMTSTLAWSVGIGFATFTYFFLK</sequence>
<dbReference type="FunFam" id="1.20.58.830:FF:000005">
    <property type="entry name" value="Erythrocyte membrane protein 1, PfEMP1"/>
    <property type="match status" value="1"/>
</dbReference>
<dbReference type="VEuPathDB" id="PlasmoDB:PfGB4_030030800"/>
<feature type="domain" description="Duffy-binding-like" evidence="6">
    <location>
        <begin position="1003"/>
        <end position="1145"/>
    </location>
</feature>
<feature type="non-terminal residue" evidence="7">
    <location>
        <position position="1550"/>
    </location>
</feature>
<dbReference type="InterPro" id="IPR041480">
    <property type="entry name" value="CIDR1_gamma"/>
</dbReference>
<dbReference type="Pfam" id="PF22672">
    <property type="entry name" value="DBL_C"/>
    <property type="match status" value="2"/>
</dbReference>
<keyword evidence="2" id="KW-0812">Transmembrane</keyword>
<feature type="compositionally biased region" description="Acidic residues" evidence="1">
    <location>
        <begin position="581"/>
        <end position="600"/>
    </location>
</feature>
<evidence type="ECO:0000256" key="2">
    <source>
        <dbReference type="SAM" id="Phobius"/>
    </source>
</evidence>
<dbReference type="Gene3D" id="1.20.58.1930">
    <property type="match status" value="2"/>
</dbReference>
<proteinExistence type="predicted"/>
<dbReference type="VEuPathDB" id="PlasmoDB:PfCD01_090042900"/>
<dbReference type="VEuPathDB" id="PlasmoDB:PfSD01_070028500"/>
<evidence type="ECO:0000259" key="3">
    <source>
        <dbReference type="Pfam" id="PF03011"/>
    </source>
</evidence>
<feature type="transmembrane region" description="Helical" evidence="2">
    <location>
        <begin position="1524"/>
        <end position="1549"/>
    </location>
</feature>
<evidence type="ECO:0000256" key="1">
    <source>
        <dbReference type="SAM" id="MobiDB-lite"/>
    </source>
</evidence>
<dbReference type="InterPro" id="IPR042202">
    <property type="entry name" value="Duffy-ag-bd_sf"/>
</dbReference>
<evidence type="ECO:0000259" key="4">
    <source>
        <dbReference type="Pfam" id="PF05424"/>
    </source>
</evidence>
<dbReference type="InterPro" id="IPR004258">
    <property type="entry name" value="DBL"/>
</dbReference>
<feature type="domain" description="Cysteine-rich interdomain region 1 gamma" evidence="5">
    <location>
        <begin position="1190"/>
        <end position="1240"/>
    </location>
</feature>
<feature type="region of interest" description="Disordered" evidence="1">
    <location>
        <begin position="1397"/>
        <end position="1518"/>
    </location>
</feature>
<evidence type="ECO:0000313" key="7">
    <source>
        <dbReference type="EMBL" id="ANJ20985.1"/>
    </source>
</evidence>
<feature type="domain" description="Duffy-antigen binding" evidence="4">
    <location>
        <begin position="1"/>
        <end position="121"/>
    </location>
</feature>
<evidence type="ECO:0000259" key="6">
    <source>
        <dbReference type="Pfam" id="PF22672"/>
    </source>
</evidence>
<dbReference type="InterPro" id="IPR008602">
    <property type="entry name" value="Duffy-antigen-binding"/>
</dbReference>
<feature type="compositionally biased region" description="Low complexity" evidence="1">
    <location>
        <begin position="677"/>
        <end position="689"/>
    </location>
</feature>
<feature type="compositionally biased region" description="Polar residues" evidence="1">
    <location>
        <begin position="624"/>
        <end position="634"/>
    </location>
</feature>
<evidence type="ECO:0000259" key="5">
    <source>
        <dbReference type="Pfam" id="PF18562"/>
    </source>
</evidence>
<dbReference type="SUPFAM" id="SSF140924">
    <property type="entry name" value="Duffy binding domain-like"/>
    <property type="match status" value="4"/>
</dbReference>
<feature type="compositionally biased region" description="Polar residues" evidence="1">
    <location>
        <begin position="877"/>
        <end position="901"/>
    </location>
</feature>
<dbReference type="InterPro" id="IPR054595">
    <property type="entry name" value="DBL_C"/>
</dbReference>
<feature type="compositionally biased region" description="Acidic residues" evidence="1">
    <location>
        <begin position="1419"/>
        <end position="1430"/>
    </location>
</feature>
<feature type="compositionally biased region" description="Basic and acidic residues" evidence="1">
    <location>
        <begin position="1478"/>
        <end position="1507"/>
    </location>
</feature>
<dbReference type="VEuPathDB" id="PlasmoDB:PfGN01_040018200"/>
<dbReference type="VEuPathDB" id="PlasmoDB:PfGA01_100005400"/>
<dbReference type="Gene3D" id="1.20.1310.20">
    <property type="entry name" value="Duffy-antigen binding domain"/>
    <property type="match status" value="2"/>
</dbReference>